<dbReference type="InterPro" id="IPR025847">
    <property type="entry name" value="MEDS_domain"/>
</dbReference>
<name>A0A3N0E7Y0_9ACTN</name>
<evidence type="ECO:0000259" key="3">
    <source>
        <dbReference type="Pfam" id="PF14417"/>
    </source>
</evidence>
<evidence type="ECO:0000259" key="2">
    <source>
        <dbReference type="Pfam" id="PF13581"/>
    </source>
</evidence>
<protein>
    <submittedName>
        <fullName evidence="4">Sensor histidine kinase</fullName>
    </submittedName>
</protein>
<dbReference type="InterPro" id="IPR003594">
    <property type="entry name" value="HATPase_dom"/>
</dbReference>
<evidence type="ECO:0000313" key="4">
    <source>
        <dbReference type="EMBL" id="RNL83879.1"/>
    </source>
</evidence>
<reference evidence="4 5" key="1">
    <citation type="submission" date="2018-11" db="EMBL/GenBank/DDBJ databases">
        <title>The genome draft of YIM 96095.</title>
        <authorList>
            <person name="Tang S.-K."/>
            <person name="Chunyu W.-X."/>
            <person name="Feng Y.-Z."/>
        </authorList>
    </citation>
    <scope>NUCLEOTIDE SEQUENCE [LARGE SCALE GENOMIC DNA]</scope>
    <source>
        <strain evidence="4 5">YIM 96095</strain>
    </source>
</reference>
<dbReference type="InterPro" id="IPR047718">
    <property type="entry name" value="RsbA-like_anti_sig"/>
</dbReference>
<dbReference type="PANTHER" id="PTHR35526:SF3">
    <property type="entry name" value="ANTI-SIGMA-F FACTOR RSBW"/>
    <property type="match status" value="1"/>
</dbReference>
<gene>
    <name evidence="4" type="ORF">EFW17_14880</name>
</gene>
<comment type="caution">
    <text evidence="4">The sequence shown here is derived from an EMBL/GenBank/DDBJ whole genome shotgun (WGS) entry which is preliminary data.</text>
</comment>
<evidence type="ECO:0000313" key="5">
    <source>
        <dbReference type="Proteomes" id="UP000269198"/>
    </source>
</evidence>
<dbReference type="NCBIfam" id="NF041045">
    <property type="entry name" value="RsbA_anti_sig"/>
    <property type="match status" value="1"/>
</dbReference>
<dbReference type="AlphaFoldDB" id="A0A3N0E7Y0"/>
<dbReference type="SUPFAM" id="SSF55874">
    <property type="entry name" value="ATPase domain of HSP90 chaperone/DNA topoisomerase II/histidine kinase"/>
    <property type="match status" value="1"/>
</dbReference>
<dbReference type="Pfam" id="PF14417">
    <property type="entry name" value="MEDS"/>
    <property type="match status" value="1"/>
</dbReference>
<dbReference type="GO" id="GO:0004674">
    <property type="term" value="F:protein serine/threonine kinase activity"/>
    <property type="evidence" value="ECO:0007669"/>
    <property type="project" value="UniProtKB-KW"/>
</dbReference>
<feature type="domain" description="Histidine kinase/HSP90-like ATPase" evidence="2">
    <location>
        <begin position="217"/>
        <end position="326"/>
    </location>
</feature>
<dbReference type="CDD" id="cd16936">
    <property type="entry name" value="HATPase_RsbW-like"/>
    <property type="match status" value="1"/>
</dbReference>
<dbReference type="EMBL" id="RJMB01000014">
    <property type="protein sequence ID" value="RNL83879.1"/>
    <property type="molecule type" value="Genomic_DNA"/>
</dbReference>
<keyword evidence="4" id="KW-0418">Kinase</keyword>
<dbReference type="Pfam" id="PF13581">
    <property type="entry name" value="HATPase_c_2"/>
    <property type="match status" value="1"/>
</dbReference>
<dbReference type="PANTHER" id="PTHR35526">
    <property type="entry name" value="ANTI-SIGMA-F FACTOR RSBW-RELATED"/>
    <property type="match status" value="1"/>
</dbReference>
<dbReference type="Proteomes" id="UP000269198">
    <property type="component" value="Unassembled WGS sequence"/>
</dbReference>
<dbReference type="InterPro" id="IPR036890">
    <property type="entry name" value="HATPase_C_sf"/>
</dbReference>
<dbReference type="InterPro" id="IPR050267">
    <property type="entry name" value="Anti-sigma-factor_SerPK"/>
</dbReference>
<sequence length="334" mass="36191">MPVLAGRMPGVMSLTSSARTDDTGSEGFEHYGVFLDSPSDLRDLVVPRVRDALSDGDHVTVAVREPHEEAIRAALGDRGADLDITARAEFYDAPGRTLARLHRLALTHPTRRITVVAEPVLPMDAPVGLREWHRLDSVLGSVLAGCRMRLLCLHDSRLLPAGTRELARRTHPVLVTSDGERNSPDHQDPATFSAVDVARPLPSPTGTVHTLEIRPDLPALRDEVTTLATTAGIPEERVGDLVLAVNELAANVLEHGAGKGTISLWRSAGWIVCDVFDEGGTLTDPLIGYRPTDPHGTRGYGLWITRQLCDFMEISGGGHGSLIRMHFPPVPESH</sequence>
<keyword evidence="4" id="KW-0808">Transferase</keyword>
<accession>A0A3N0E7Y0</accession>
<keyword evidence="5" id="KW-1185">Reference proteome</keyword>
<dbReference type="OrthoDB" id="3748385at2"/>
<keyword evidence="1" id="KW-0723">Serine/threonine-protein kinase</keyword>
<dbReference type="Gene3D" id="3.30.565.10">
    <property type="entry name" value="Histidine kinase-like ATPase, C-terminal domain"/>
    <property type="match status" value="1"/>
</dbReference>
<evidence type="ECO:0000256" key="1">
    <source>
        <dbReference type="ARBA" id="ARBA00022527"/>
    </source>
</evidence>
<proteinExistence type="predicted"/>
<feature type="domain" description="MEDS" evidence="3">
    <location>
        <begin position="30"/>
        <end position="172"/>
    </location>
</feature>
<organism evidence="4 5">
    <name type="scientific">Halostreptopolyspora alba</name>
    <dbReference type="NCBI Taxonomy" id="2487137"/>
    <lineage>
        <taxon>Bacteria</taxon>
        <taxon>Bacillati</taxon>
        <taxon>Actinomycetota</taxon>
        <taxon>Actinomycetes</taxon>
        <taxon>Streptosporangiales</taxon>
        <taxon>Nocardiopsidaceae</taxon>
        <taxon>Halostreptopolyspora</taxon>
    </lineage>
</organism>